<proteinExistence type="predicted"/>
<name>A0AAN8H4N8_9TELE</name>
<sequence>MGTKHLLCISSLSLGDTRTYTLQVADKRLSAKLNVIDEPLKFLSDLNPKKVTDCHVRSPPLSEDGFTSNLEGKGKGSEKR</sequence>
<protein>
    <submittedName>
        <fullName evidence="2">Uncharacterized protein</fullName>
    </submittedName>
</protein>
<comment type="caution">
    <text evidence="2">The sequence shown here is derived from an EMBL/GenBank/DDBJ whole genome shotgun (WGS) entry which is preliminary data.</text>
</comment>
<evidence type="ECO:0000313" key="2">
    <source>
        <dbReference type="EMBL" id="KAK5902524.1"/>
    </source>
</evidence>
<dbReference type="EMBL" id="JAULUE010002051">
    <property type="protein sequence ID" value="KAK5902524.1"/>
    <property type="molecule type" value="Genomic_DNA"/>
</dbReference>
<accession>A0AAN8H4N8</accession>
<gene>
    <name evidence="2" type="ORF">CesoFtcFv8_007768</name>
</gene>
<reference evidence="2 3" key="1">
    <citation type="journal article" date="2023" name="Mol. Biol. Evol.">
        <title>Genomics of Secondarily Temperate Adaptation in the Only Non-Antarctic Icefish.</title>
        <authorList>
            <person name="Rivera-Colon A.G."/>
            <person name="Rayamajhi N."/>
            <person name="Minhas B.F."/>
            <person name="Madrigal G."/>
            <person name="Bilyk K.T."/>
            <person name="Yoon V."/>
            <person name="Hune M."/>
            <person name="Gregory S."/>
            <person name="Cheng C.H.C."/>
            <person name="Catchen J.M."/>
        </authorList>
    </citation>
    <scope>NUCLEOTIDE SEQUENCE [LARGE SCALE GENOMIC DNA]</scope>
    <source>
        <strain evidence="2">JC2023a</strain>
    </source>
</reference>
<dbReference type="AlphaFoldDB" id="A0AAN8H4N8"/>
<evidence type="ECO:0000256" key="1">
    <source>
        <dbReference type="SAM" id="MobiDB-lite"/>
    </source>
</evidence>
<feature type="region of interest" description="Disordered" evidence="1">
    <location>
        <begin position="55"/>
        <end position="80"/>
    </location>
</feature>
<evidence type="ECO:0000313" key="3">
    <source>
        <dbReference type="Proteomes" id="UP001335648"/>
    </source>
</evidence>
<organism evidence="2 3">
    <name type="scientific">Champsocephalus esox</name>
    <name type="common">pike icefish</name>
    <dbReference type="NCBI Taxonomy" id="159716"/>
    <lineage>
        <taxon>Eukaryota</taxon>
        <taxon>Metazoa</taxon>
        <taxon>Chordata</taxon>
        <taxon>Craniata</taxon>
        <taxon>Vertebrata</taxon>
        <taxon>Euteleostomi</taxon>
        <taxon>Actinopterygii</taxon>
        <taxon>Neopterygii</taxon>
        <taxon>Teleostei</taxon>
        <taxon>Neoteleostei</taxon>
        <taxon>Acanthomorphata</taxon>
        <taxon>Eupercaria</taxon>
        <taxon>Perciformes</taxon>
        <taxon>Notothenioidei</taxon>
        <taxon>Channichthyidae</taxon>
        <taxon>Champsocephalus</taxon>
    </lineage>
</organism>
<dbReference type="Proteomes" id="UP001335648">
    <property type="component" value="Unassembled WGS sequence"/>
</dbReference>
<keyword evidence="3" id="KW-1185">Reference proteome</keyword>